<dbReference type="NCBIfam" id="TIGR03725">
    <property type="entry name" value="T6A_YeaZ"/>
    <property type="match status" value="1"/>
</dbReference>
<dbReference type="PANTHER" id="PTHR11735:SF11">
    <property type="entry name" value="TRNA THREONYLCARBAMOYLADENOSINE BIOSYNTHESIS PROTEIN TSAB"/>
    <property type="match status" value="1"/>
</dbReference>
<evidence type="ECO:0000259" key="1">
    <source>
        <dbReference type="Pfam" id="PF00814"/>
    </source>
</evidence>
<dbReference type="CDD" id="cd24032">
    <property type="entry name" value="ASKHA_NBD_TsaB"/>
    <property type="match status" value="1"/>
</dbReference>
<dbReference type="Pfam" id="PF00814">
    <property type="entry name" value="TsaD"/>
    <property type="match status" value="1"/>
</dbReference>
<dbReference type="RefSeq" id="WP_218095881.1">
    <property type="nucleotide sequence ID" value="NZ_CAJVAS010000057.1"/>
</dbReference>
<gene>
    <name evidence="2" type="primary">tsaB</name>
    <name evidence="2" type="ORF">PAESOLCIP111_06221</name>
</gene>
<dbReference type="Proteomes" id="UP000693672">
    <property type="component" value="Unassembled WGS sequence"/>
</dbReference>
<dbReference type="EMBL" id="CAJVAS010000057">
    <property type="protein sequence ID" value="CAG7650995.1"/>
    <property type="molecule type" value="Genomic_DNA"/>
</dbReference>
<dbReference type="GO" id="GO:0002949">
    <property type="term" value="P:tRNA threonylcarbamoyladenosine modification"/>
    <property type="evidence" value="ECO:0007669"/>
    <property type="project" value="InterPro"/>
</dbReference>
<keyword evidence="3" id="KW-1185">Reference proteome</keyword>
<evidence type="ECO:0000313" key="3">
    <source>
        <dbReference type="Proteomes" id="UP000693672"/>
    </source>
</evidence>
<dbReference type="InterPro" id="IPR022496">
    <property type="entry name" value="T6A_TsaB"/>
</dbReference>
<name>A0A916K7I9_9BACL</name>
<dbReference type="GO" id="GO:0005829">
    <property type="term" value="C:cytosol"/>
    <property type="evidence" value="ECO:0007669"/>
    <property type="project" value="TreeGrafter"/>
</dbReference>
<proteinExistence type="predicted"/>
<reference evidence="2" key="1">
    <citation type="submission" date="2021-06" db="EMBL/GenBank/DDBJ databases">
        <authorList>
            <person name="Criscuolo A."/>
        </authorList>
    </citation>
    <scope>NUCLEOTIDE SEQUENCE</scope>
    <source>
        <strain evidence="2">CIP111600</strain>
    </source>
</reference>
<dbReference type="PANTHER" id="PTHR11735">
    <property type="entry name" value="TRNA N6-ADENOSINE THREONYLCARBAMOYLTRANSFERASE"/>
    <property type="match status" value="1"/>
</dbReference>
<dbReference type="AlphaFoldDB" id="A0A916K7I9"/>
<comment type="caution">
    <text evidence="2">The sequence shown here is derived from an EMBL/GenBank/DDBJ whole genome shotgun (WGS) entry which is preliminary data.</text>
</comment>
<protein>
    <submittedName>
        <fullName evidence="2">tRNA threonylcarbamoyladenosine biosynthesis protein TsaB</fullName>
    </submittedName>
</protein>
<accession>A0A916K7I9</accession>
<organism evidence="2 3">
    <name type="scientific">Paenibacillus solanacearum</name>
    <dbReference type="NCBI Taxonomy" id="2048548"/>
    <lineage>
        <taxon>Bacteria</taxon>
        <taxon>Bacillati</taxon>
        <taxon>Bacillota</taxon>
        <taxon>Bacilli</taxon>
        <taxon>Bacillales</taxon>
        <taxon>Paenibacillaceae</taxon>
        <taxon>Paenibacillus</taxon>
    </lineage>
</organism>
<evidence type="ECO:0000313" key="2">
    <source>
        <dbReference type="EMBL" id="CAG7650995.1"/>
    </source>
</evidence>
<dbReference type="InterPro" id="IPR000905">
    <property type="entry name" value="Gcp-like_dom"/>
</dbReference>
<sequence length="286" mass="30841">MTNGKQVQYDDQQWMLSVDTSTTSMTAALTKGDRLIGEISSRAERNHSLYLVPVLQRLMKEAGIRPSELSAFTVGVGPGSYTGARIGVTVAKTFAWTHKLALMGVSTLEAIALGGAHLLSGQSHEEGQGEEDAVVSGGNLQALEAVAGQGSALGETVWVVPLIDARRGQAFTALYEAGLEGWICPVTDGIRLASAWVDELLERAALHTPARVVFAGELELHREAIERFAAGWNGPVDVFEHSLRARYTAELGRRRRLQGETDDVFTLVPNYTQLAEAEAKLLANKS</sequence>
<feature type="domain" description="Gcp-like" evidence="1">
    <location>
        <begin position="42"/>
        <end position="116"/>
    </location>
</feature>